<dbReference type="GO" id="GO:0004553">
    <property type="term" value="F:hydrolase activity, hydrolyzing O-glycosyl compounds"/>
    <property type="evidence" value="ECO:0007669"/>
    <property type="project" value="UniProtKB-ARBA"/>
</dbReference>
<sequence>MKPNQLIGRMLAMVAAMLLTLTLAGQTKKYGLALSESFENGLPDTWTQEFVRGNHAWTVEEGDAYPDGAADGAKRIALRNGTSQTIGYITRLVTPVMNLDTIYEPILTFAYATDKWAGDFDTLRIFYRTSAEMEWVEYVDHPLDRYRSGWTRDTLRLNAPNGTYQLAFQGSDNMGRGIVLDDIQVRSTPNCQKPSGMSTSALANDSAVVYWNAMFDAVQFHVKISTTALSAEELNAETAKADVMDTVVAASVRSLTLRGLTPGTNYYAYVLSICKEEQSEWSDQFVFKTTNLMEIPYYEGFNLDYVPGAVYHVTNVNWDFYTNTGYAVPFINTGTEDIDLYKFSRDNTRSLFFADGNGTGSCLDAGDYGYAVLPELRPEYNITDLQISFWGGYDDCAARGRLIIGVMENPEDMATFTAVDTVYGERPSKIDEYIVPFDKYTGKGRFITIMSNFEEDNHFIIDDVRVDSIPSCAKARNITYGLPSATELKLSWSGTQEGEVLISATEIKPEEITDATQGALRQTVSTNPAIVTGLTPWQTGYVYVRNKCGDTYGAWSNPIFFRMPEKITALPDTMDFEDESTLYNPSIDDGGGINDQNQLCRGILDIIDIEGGYTMYPITYDISYEYRLRSDSYRAFWFNNSEAGQVITAIFPYMDMDLKEMRIAFYTRYYVNYESRAGFVVGVMSDATDLTTFVPVDTVEGVGPVWEKHIVSFDSYEGEGRFVAFMSVNDGGVYCDNSSWTEYNGLYIDDLVFEEIPDCREPDDIEEEQQDSLLILSWDGYGQKEWQVRLMTESVPVDSLYSETYTGYAKDTVVKDNPTVTLRVEPNGVDYWYSVRAVCDGAESAWTDPQQFTSKCVDVNPIPYYMDFDGYEMGSTVNGFAIPCWYTEQHASYSGGGGQGSTSYYPNIIENGYKSGNGRLQLYESSSVEANYVALPVMEEEDMSKLTLSMKMESGYKNSRLLVGFMDDPYDLTTFDTLTSVYNTEIDKEEVIYVNFAGKTKYGKHIALLVDENAGGTTSQFYIDSLVVDYTPKCGVVQYPKCISSTDEEAELTWQNAGSETAWDVVVTDNNEVTDAVLDEAMTASVLPEHVVAVNKAVAANPFTVTGLLPNGSYYFYVRANCGEDGHGQWSGVSEMFTTKCLAMNPGDESLQTFEEDAPLNCWIVGSVTGANPPAITTKSTPTSTNYAHSGTKALKFYNTSAQTIYAIAPLIDVDSVKNLEVSFWAGGGTYAERPSSYSNLLQVGVLTSEEDLASFEKIGDVEAYVDGQPYTISLDEYVSDYNGNVGRYIMFLSSDYAQSNGISIDDVRFDLIADCPAPVNVTADEITDNAAKIAWRGRAEGQTYELKWAIRQLTQEELDGTVAVENVEVGSTTANTNEAEITGLKPSTRHYVYVRAVQGGDKSVWSAPIRFYTECPAAYGVPYEEDFEPYREKFDSTSIREYATSMPDCWTAYYVGSTSLSYPTPNEDEGVDESWCLYVYAASKYQSYAALPKIESNKERHILAFSVIGSSTTAQRSVIVGMSSDISSETSIVNTFTPIDTFLLNSDSYERYFVPLEKLDGYIVFTTSYEHNLSSSGSSTTGGYYLDDVEVYETPSCPRPEYFEIAGYDDNSISLEFTEMGGATQWEVRWTEAGGSLDAATAKVYDSITPEITDLTPLTAYDVYVRAVCSEDEQSEWNGPLTCTTMALPVTEYPYNMDFEDDKTDCSNWVLLQDGCTDKWYRGQGYNYPEGEATKQLFISCDGGVTATYDKENSTKSYSWAYRRLRLEPGKYTFDFDWACDGYSSSNYLKAGLLPIDAKFDVTSDEVIQGDGLKENLTYGNDVPDWISLEDTLKSNGDPVGRLYDAGENWRHCTMSVVITDETAGDYNLIFFWRKSSYTKTASYLATPSAVVDNVIVTKNTCLAPMDINTPGLKNDSTGVTWNISGEEPLSYEIFVTANAKLTSPDDAQAGDTAFFKDGITEKSIGVYPLASSTTYYLFMRTECEEGRYSDWSDPYVFETSCDPYQLPVTFGFEEEDLHDGLSSSYKVPNCFMQSPGITSGAHAPYAVKNTSSRKGSRNPENGSEYSLYFTYSKNNQASCQGRYIVFPLMDADLDSLQIRFWMRAAYTNSRGVLNIYNGSNYDVTLTIGTMTDPADPSTFHKIQTVSYPYDNTQLSGSNIPETADPTGNKYWAEIKVPLKGAVGQYIAMRNDTTDTEYKYVYVDDVTIEPFEACMNPYDVQVSAITTESATLSFRHVDGEKWAVHISTRTDMGDTVRIDTVTDAEAALLENLAENTQYSVRVRQICSESDFSEWSDVVTFNTPADLRFYEGFSVLRTYPVNWLTSIQGAEAVFGGDALKHRAEGGYWDYVGATAYATSHQSMSLSYSSTRRSWLVTPAIALEGEEKVQLTFDLALTAVGSAASIPENYRGATDKYFMVVVSADGGATWKQEDIVGLWANEGFAKYTADHVLDDVPATGMKYRIDLSEYAGKTVRVGFYAESLNDKVAEYDIHLDNVQVNSYVVETPMESVCQTCDYESELITVLSEDLEVGDNVYEILDVSDDDSPDVNCTLTLTVLPMAETVIEDSVCAGDTYTKHGFNTSLGGINKIKLPSANQCDSVVVLDLKLIPTVYTTVDTTICQGQHVDWNGKEYDRTTVVTDTLERADCGCDSIVTFVLDVTPAVEYPLNVTICHGETYPFAGDELDSTGTYRGVFETATGCDSIVNLTLTVLPDYRSTIHDVLCEGEKYNKHGFTGVVGAGPHTLPLKSVDGCDSTVTLYLTILNGDTTYVEETITTDELPYEYMDLYYDETTEPGTYTDTLTVDGDEGGCESVIIHTLTVEETTWWQGTSRKELMLTPNPVRIHESVRVHLELTAAEREGLTVQVYSNSGALIRQYEPEGEPVTVDGLDAAGVYVVRIVDGLGNVYTGKIIVR</sequence>
<feature type="domain" description="Fibronectin type-III" evidence="3">
    <location>
        <begin position="474"/>
        <end position="566"/>
    </location>
</feature>
<dbReference type="GO" id="GO:0016020">
    <property type="term" value="C:membrane"/>
    <property type="evidence" value="ECO:0007669"/>
    <property type="project" value="InterPro"/>
</dbReference>
<evidence type="ECO:0000313" key="4">
    <source>
        <dbReference type="EMBL" id="MBO8439714.1"/>
    </source>
</evidence>
<evidence type="ECO:0000256" key="1">
    <source>
        <dbReference type="ARBA" id="ARBA00022737"/>
    </source>
</evidence>
<keyword evidence="1" id="KW-0677">Repeat</keyword>
<dbReference type="SMART" id="SM00060">
    <property type="entry name" value="FN3"/>
    <property type="match status" value="6"/>
</dbReference>
<dbReference type="EMBL" id="JADIMV010000059">
    <property type="protein sequence ID" value="MBO8439714.1"/>
    <property type="molecule type" value="Genomic_DNA"/>
</dbReference>
<feature type="domain" description="Fibronectin type-III" evidence="3">
    <location>
        <begin position="193"/>
        <end position="292"/>
    </location>
</feature>
<protein>
    <submittedName>
        <fullName evidence="4">Choice-of-anchor J domain-containing protein</fullName>
    </submittedName>
</protein>
<proteinExistence type="predicted"/>
<dbReference type="SUPFAM" id="SSF49899">
    <property type="entry name" value="Concanavalin A-like lectins/glucanases"/>
    <property type="match status" value="1"/>
</dbReference>
<feature type="domain" description="Fibronectin type-III" evidence="3">
    <location>
        <begin position="2217"/>
        <end position="2306"/>
    </location>
</feature>
<dbReference type="NCBIfam" id="NF038128">
    <property type="entry name" value="choice_anch_J"/>
    <property type="match status" value="2"/>
</dbReference>
<dbReference type="InterPro" id="IPR026444">
    <property type="entry name" value="Secre_tail"/>
</dbReference>
<dbReference type="Pfam" id="PF00041">
    <property type="entry name" value="fn3"/>
    <property type="match status" value="1"/>
</dbReference>
<dbReference type="InterPro" id="IPR003961">
    <property type="entry name" value="FN3_dom"/>
</dbReference>
<evidence type="ECO:0000259" key="2">
    <source>
        <dbReference type="PROSITE" id="PS50060"/>
    </source>
</evidence>
<feature type="domain" description="Fibronectin type-III" evidence="3">
    <location>
        <begin position="1318"/>
        <end position="1417"/>
    </location>
</feature>
<reference evidence="4" key="2">
    <citation type="journal article" date="2021" name="PeerJ">
        <title>Extensive microbial diversity within the chicken gut microbiome revealed by metagenomics and culture.</title>
        <authorList>
            <person name="Gilroy R."/>
            <person name="Ravi A."/>
            <person name="Getino M."/>
            <person name="Pursley I."/>
            <person name="Horton D.L."/>
            <person name="Alikhan N.F."/>
            <person name="Baker D."/>
            <person name="Gharbi K."/>
            <person name="Hall N."/>
            <person name="Watson M."/>
            <person name="Adriaenssens E.M."/>
            <person name="Foster-Nyarko E."/>
            <person name="Jarju S."/>
            <person name="Secka A."/>
            <person name="Antonio M."/>
            <person name="Oren A."/>
            <person name="Chaudhuri R.R."/>
            <person name="La Ragione R."/>
            <person name="Hildebrand F."/>
            <person name="Pallen M.J."/>
        </authorList>
    </citation>
    <scope>NUCLEOTIDE SEQUENCE</scope>
    <source>
        <strain evidence="4">3924</strain>
    </source>
</reference>
<dbReference type="PANTHER" id="PTHR46708">
    <property type="entry name" value="TENASCIN"/>
    <property type="match status" value="1"/>
</dbReference>
<dbReference type="InterPro" id="IPR000998">
    <property type="entry name" value="MAM_dom"/>
</dbReference>
<accession>A0A940DIU5</accession>
<dbReference type="NCBIfam" id="TIGR04183">
    <property type="entry name" value="Por_Secre_tail"/>
    <property type="match status" value="1"/>
</dbReference>
<dbReference type="Proteomes" id="UP000712007">
    <property type="component" value="Unassembled WGS sequence"/>
</dbReference>
<dbReference type="SUPFAM" id="SSF49265">
    <property type="entry name" value="Fibronectin type III"/>
    <property type="match status" value="6"/>
</dbReference>
<dbReference type="GO" id="GO:0005975">
    <property type="term" value="P:carbohydrate metabolic process"/>
    <property type="evidence" value="ECO:0007669"/>
    <property type="project" value="UniProtKB-ARBA"/>
</dbReference>
<dbReference type="PANTHER" id="PTHR46708:SF2">
    <property type="entry name" value="FIBRONECTIN TYPE-III DOMAIN-CONTAINING PROTEIN"/>
    <property type="match status" value="1"/>
</dbReference>
<evidence type="ECO:0000313" key="5">
    <source>
        <dbReference type="Proteomes" id="UP000712007"/>
    </source>
</evidence>
<name>A0A940DIU5_9BACT</name>
<reference evidence="4" key="1">
    <citation type="submission" date="2020-10" db="EMBL/GenBank/DDBJ databases">
        <authorList>
            <person name="Gilroy R."/>
        </authorList>
    </citation>
    <scope>NUCLEOTIDE SEQUENCE</scope>
    <source>
        <strain evidence="4">3924</strain>
    </source>
</reference>
<dbReference type="Gene3D" id="2.60.40.10">
    <property type="entry name" value="Immunoglobulins"/>
    <property type="match status" value="6"/>
</dbReference>
<dbReference type="InterPro" id="IPR036116">
    <property type="entry name" value="FN3_sf"/>
</dbReference>
<feature type="domain" description="Fibronectin type-III" evidence="3">
    <location>
        <begin position="1600"/>
        <end position="1689"/>
    </location>
</feature>
<feature type="domain" description="MAM" evidence="2">
    <location>
        <begin position="150"/>
        <end position="193"/>
    </location>
</feature>
<dbReference type="PROSITE" id="PS50853">
    <property type="entry name" value="FN3"/>
    <property type="match status" value="5"/>
</dbReference>
<dbReference type="InterPro" id="IPR013320">
    <property type="entry name" value="ConA-like_dom_sf"/>
</dbReference>
<comment type="caution">
    <text evidence="4">The sequence shown here is derived from an EMBL/GenBank/DDBJ whole genome shotgun (WGS) entry which is preliminary data.</text>
</comment>
<evidence type="ECO:0000259" key="3">
    <source>
        <dbReference type="PROSITE" id="PS50853"/>
    </source>
</evidence>
<dbReference type="PROSITE" id="PS50060">
    <property type="entry name" value="MAM_2"/>
    <property type="match status" value="1"/>
</dbReference>
<dbReference type="Gene3D" id="2.60.120.200">
    <property type="match status" value="4"/>
</dbReference>
<dbReference type="CDD" id="cd00063">
    <property type="entry name" value="FN3"/>
    <property type="match status" value="3"/>
</dbReference>
<dbReference type="InterPro" id="IPR050991">
    <property type="entry name" value="ECM_Regulatory_Proteins"/>
</dbReference>
<dbReference type="InterPro" id="IPR013783">
    <property type="entry name" value="Ig-like_fold"/>
</dbReference>
<organism evidence="4 5">
    <name type="scientific">Candidatus Aphodosoma intestinipullorum</name>
    <dbReference type="NCBI Taxonomy" id="2840674"/>
    <lineage>
        <taxon>Bacteria</taxon>
        <taxon>Pseudomonadati</taxon>
        <taxon>Bacteroidota</taxon>
        <taxon>Bacteroidia</taxon>
        <taxon>Bacteroidales</taxon>
        <taxon>Candidatus Aphodosoma</taxon>
    </lineage>
</organism>
<gene>
    <name evidence="4" type="ORF">IAC51_03590</name>
</gene>